<comment type="caution">
    <text evidence="2">The sequence shown here is derived from an EMBL/GenBank/DDBJ whole genome shotgun (WGS) entry which is preliminary data.</text>
</comment>
<feature type="non-terminal residue" evidence="2">
    <location>
        <position position="1"/>
    </location>
</feature>
<organism evidence="2 3">
    <name type="scientific">Goodea atripinnis</name>
    <dbReference type="NCBI Taxonomy" id="208336"/>
    <lineage>
        <taxon>Eukaryota</taxon>
        <taxon>Metazoa</taxon>
        <taxon>Chordata</taxon>
        <taxon>Craniata</taxon>
        <taxon>Vertebrata</taxon>
        <taxon>Euteleostomi</taxon>
        <taxon>Actinopterygii</taxon>
        <taxon>Neopterygii</taxon>
        <taxon>Teleostei</taxon>
        <taxon>Neoteleostei</taxon>
        <taxon>Acanthomorphata</taxon>
        <taxon>Ovalentaria</taxon>
        <taxon>Atherinomorphae</taxon>
        <taxon>Cyprinodontiformes</taxon>
        <taxon>Goodeidae</taxon>
        <taxon>Goodea</taxon>
    </lineage>
</organism>
<proteinExistence type="predicted"/>
<name>A0ABV0Q1M7_9TELE</name>
<feature type="region of interest" description="Disordered" evidence="1">
    <location>
        <begin position="20"/>
        <end position="44"/>
    </location>
</feature>
<dbReference type="Proteomes" id="UP001476798">
    <property type="component" value="Unassembled WGS sequence"/>
</dbReference>
<evidence type="ECO:0000313" key="3">
    <source>
        <dbReference type="Proteomes" id="UP001476798"/>
    </source>
</evidence>
<gene>
    <name evidence="2" type="ORF">GOODEAATRI_027813</name>
</gene>
<reference evidence="2 3" key="1">
    <citation type="submission" date="2021-06" db="EMBL/GenBank/DDBJ databases">
        <authorList>
            <person name="Palmer J.M."/>
        </authorList>
    </citation>
    <scope>NUCLEOTIDE SEQUENCE [LARGE SCALE GENOMIC DNA]</scope>
    <source>
        <strain evidence="2 3">GA_2019</strain>
        <tissue evidence="2">Muscle</tissue>
    </source>
</reference>
<protein>
    <submittedName>
        <fullName evidence="2">Uncharacterized protein</fullName>
    </submittedName>
</protein>
<evidence type="ECO:0000313" key="2">
    <source>
        <dbReference type="EMBL" id="MEQ2189685.1"/>
    </source>
</evidence>
<accession>A0ABV0Q1M7</accession>
<keyword evidence="3" id="KW-1185">Reference proteome</keyword>
<dbReference type="EMBL" id="JAHRIO010093670">
    <property type="protein sequence ID" value="MEQ2189685.1"/>
    <property type="molecule type" value="Genomic_DNA"/>
</dbReference>
<evidence type="ECO:0000256" key="1">
    <source>
        <dbReference type="SAM" id="MobiDB-lite"/>
    </source>
</evidence>
<sequence>RTWKWEEPLSRDELMARPIRDGVEKSGGGAMEVAGTRGNRQQDMCKRKKKTFLCNRKRWRD</sequence>